<dbReference type="NCBIfam" id="TIGR01145">
    <property type="entry name" value="ATP_synt_delta"/>
    <property type="match status" value="1"/>
</dbReference>
<dbReference type="SUPFAM" id="SSF160527">
    <property type="entry name" value="V-type ATPase subunit E-like"/>
    <property type="match status" value="1"/>
</dbReference>
<keyword evidence="4 7" id="KW-0406">Ion transport</keyword>
<dbReference type="EMBL" id="JSAM01000096">
    <property type="protein sequence ID" value="KIA76989.1"/>
    <property type="molecule type" value="Genomic_DNA"/>
</dbReference>
<comment type="function">
    <text evidence="7">F(1)F(0) ATP synthase produces ATP from ADP in the presence of a proton or sodium gradient. F-type ATPases consist of two structural domains, F(1) containing the extramembraneous catalytic core and F(0) containing the membrane proton channel, linked together by a central stalk and a peripheral stalk. During catalysis, ATP synthesis in the catalytic domain of F(1) is coupled via a rotary mechanism of the central stalk subunits to proton translocation.</text>
</comment>
<organism evidence="8 9">
    <name type="scientific">Parachlamydia acanthamoebae</name>
    <dbReference type="NCBI Taxonomy" id="83552"/>
    <lineage>
        <taxon>Bacteria</taxon>
        <taxon>Pseudomonadati</taxon>
        <taxon>Chlamydiota</taxon>
        <taxon>Chlamydiia</taxon>
        <taxon>Parachlamydiales</taxon>
        <taxon>Parachlamydiaceae</taxon>
        <taxon>Parachlamydia</taxon>
    </lineage>
</organism>
<dbReference type="SUPFAM" id="SSF47928">
    <property type="entry name" value="N-terminal domain of the delta subunit of the F1F0-ATP synthase"/>
    <property type="match status" value="1"/>
</dbReference>
<keyword evidence="2 7" id="KW-0813">Transport</keyword>
<comment type="function">
    <text evidence="7">This protein is part of the stalk that links CF(0) to CF(1). It either transmits conformational changes from CF(0) to CF(1) or is implicated in proton conduction.</text>
</comment>
<evidence type="ECO:0000256" key="3">
    <source>
        <dbReference type="ARBA" id="ARBA00022781"/>
    </source>
</evidence>
<dbReference type="InterPro" id="IPR000711">
    <property type="entry name" value="ATPase_OSCP/dsu"/>
</dbReference>
<keyword evidence="3 7" id="KW-0375">Hydrogen ion transport</keyword>
<dbReference type="Proteomes" id="UP000031307">
    <property type="component" value="Unassembled WGS sequence"/>
</dbReference>
<evidence type="ECO:0000256" key="4">
    <source>
        <dbReference type="ARBA" id="ARBA00023065"/>
    </source>
</evidence>
<keyword evidence="6 7" id="KW-0066">ATP synthesis</keyword>
<dbReference type="Pfam" id="PF00213">
    <property type="entry name" value="OSCP"/>
    <property type="match status" value="1"/>
</dbReference>
<dbReference type="Gene3D" id="1.10.520.20">
    <property type="entry name" value="N-terminal domain of the delta subunit of the F1F0-ATP synthase"/>
    <property type="match status" value="1"/>
</dbReference>
<dbReference type="RefSeq" id="WP_013925515.1">
    <property type="nucleotide sequence ID" value="NZ_BAWW01000055.1"/>
</dbReference>
<dbReference type="AlphaFoldDB" id="A0A0C1EKD8"/>
<dbReference type="GO" id="GO:0005886">
    <property type="term" value="C:plasma membrane"/>
    <property type="evidence" value="ECO:0007669"/>
    <property type="project" value="UniProtKB-SubCell"/>
</dbReference>
<keyword evidence="5 7" id="KW-0472">Membrane</keyword>
<evidence type="ECO:0000256" key="1">
    <source>
        <dbReference type="ARBA" id="ARBA00004370"/>
    </source>
</evidence>
<dbReference type="PRINTS" id="PR00125">
    <property type="entry name" value="ATPASEDELTA"/>
</dbReference>
<dbReference type="PANTHER" id="PTHR11910">
    <property type="entry name" value="ATP SYNTHASE DELTA CHAIN"/>
    <property type="match status" value="1"/>
</dbReference>
<keyword evidence="7" id="KW-1003">Cell membrane</keyword>
<comment type="caution">
    <text evidence="8">The sequence shown here is derived from an EMBL/GenBank/DDBJ whole genome shotgun (WGS) entry which is preliminary data.</text>
</comment>
<dbReference type="GO" id="GO:0045259">
    <property type="term" value="C:proton-transporting ATP synthase complex"/>
    <property type="evidence" value="ECO:0007669"/>
    <property type="project" value="UniProtKB-KW"/>
</dbReference>
<evidence type="ECO:0000313" key="8">
    <source>
        <dbReference type="EMBL" id="KIA76989.1"/>
    </source>
</evidence>
<proteinExistence type="inferred from homology"/>
<reference evidence="8 9" key="1">
    <citation type="journal article" date="2014" name="Mol. Biol. Evol.">
        <title>Massive expansion of Ubiquitination-related gene families within the Chlamydiae.</title>
        <authorList>
            <person name="Domman D."/>
            <person name="Collingro A."/>
            <person name="Lagkouvardos I."/>
            <person name="Gehre L."/>
            <person name="Weinmaier T."/>
            <person name="Rattei T."/>
            <person name="Subtil A."/>
            <person name="Horn M."/>
        </authorList>
    </citation>
    <scope>NUCLEOTIDE SEQUENCE [LARGE SCALE GENOMIC DNA]</scope>
    <source>
        <strain evidence="8 9">OEW1</strain>
    </source>
</reference>
<gene>
    <name evidence="7 8" type="primary">atpH</name>
    <name evidence="8" type="ORF">DB43_HA00080</name>
</gene>
<evidence type="ECO:0000313" key="9">
    <source>
        <dbReference type="Proteomes" id="UP000031307"/>
    </source>
</evidence>
<dbReference type="OMA" id="MVDNIQD"/>
<dbReference type="PATRIC" id="fig|83552.4.peg.1860"/>
<evidence type="ECO:0000256" key="6">
    <source>
        <dbReference type="ARBA" id="ARBA00023310"/>
    </source>
</evidence>
<evidence type="ECO:0000256" key="2">
    <source>
        <dbReference type="ARBA" id="ARBA00022448"/>
    </source>
</evidence>
<sequence>MKRALSLQYAKALFRSTDALEQLNQWQSHLKAFEDMLKQSSDFQRFLISTQFSQEEKKRVLQKCYKDHFDLKFLDFIAYIVKQQKLSHLPLIIQEFSRMLNEKAGVLQAELVTAHPMDPKIIEDLKEKLKKAYQKEIKMDQQINPSIIGGGVLTIGNQMWDFSIKSRLKQMKQTLLTEIRQES</sequence>
<name>A0A0C1EKD8_9BACT</name>
<comment type="similarity">
    <text evidence="7">Belongs to the ATPase delta chain family.</text>
</comment>
<dbReference type="GO" id="GO:0046933">
    <property type="term" value="F:proton-transporting ATP synthase activity, rotational mechanism"/>
    <property type="evidence" value="ECO:0007669"/>
    <property type="project" value="UniProtKB-UniRule"/>
</dbReference>
<keyword evidence="7" id="KW-0139">CF(1)</keyword>
<comment type="subcellular location">
    <subcellularLocation>
        <location evidence="7">Cell membrane</location>
        <topology evidence="7">Peripheral membrane protein</topology>
    </subcellularLocation>
    <subcellularLocation>
        <location evidence="1">Membrane</location>
    </subcellularLocation>
</comment>
<evidence type="ECO:0000256" key="7">
    <source>
        <dbReference type="HAMAP-Rule" id="MF_01416"/>
    </source>
</evidence>
<dbReference type="HAMAP" id="MF_01416">
    <property type="entry name" value="ATP_synth_delta_bact"/>
    <property type="match status" value="1"/>
</dbReference>
<evidence type="ECO:0000256" key="5">
    <source>
        <dbReference type="ARBA" id="ARBA00023136"/>
    </source>
</evidence>
<dbReference type="InterPro" id="IPR026015">
    <property type="entry name" value="ATP_synth_OSCP/delta_N_sf"/>
</dbReference>
<protein>
    <recommendedName>
        <fullName evidence="7">ATP synthase subunit delta</fullName>
    </recommendedName>
    <alternativeName>
        <fullName evidence="7">ATP synthase F(1) sector subunit delta</fullName>
    </alternativeName>
    <alternativeName>
        <fullName evidence="7">F-type ATPase subunit delta</fullName>
        <shortName evidence="7">F-ATPase subunit delta</shortName>
    </alternativeName>
</protein>
<accession>A0A0C1EKD8</accession>